<evidence type="ECO:0000313" key="1">
    <source>
        <dbReference type="EMBL" id="EKR99095.1"/>
    </source>
</evidence>
<accession>A0AA87MLA4</accession>
<name>A0AA87MLA4_9LEPT</name>
<dbReference type="EMBL" id="AKWM02000059">
    <property type="protein sequence ID" value="EKR99095.1"/>
    <property type="molecule type" value="Genomic_DNA"/>
</dbReference>
<protein>
    <submittedName>
        <fullName evidence="1">Uncharacterized protein</fullName>
    </submittedName>
</protein>
<organism evidence="1 2">
    <name type="scientific">Leptospira mayottensis 200901122</name>
    <dbReference type="NCBI Taxonomy" id="1193010"/>
    <lineage>
        <taxon>Bacteria</taxon>
        <taxon>Pseudomonadati</taxon>
        <taxon>Spirochaetota</taxon>
        <taxon>Spirochaetia</taxon>
        <taxon>Leptospirales</taxon>
        <taxon>Leptospiraceae</taxon>
        <taxon>Leptospira</taxon>
    </lineage>
</organism>
<proteinExistence type="predicted"/>
<dbReference type="Proteomes" id="UP000001343">
    <property type="component" value="Unassembled WGS sequence"/>
</dbReference>
<dbReference type="AlphaFoldDB" id="A0AA87MLA4"/>
<gene>
    <name evidence="1" type="ORF">LEP1GSC125_1504</name>
</gene>
<reference evidence="1 2" key="1">
    <citation type="journal article" date="2014" name="Int. J. Syst. Evol. Microbiol.">
        <title>Leptospira mayottensis sp. nov., a pathogenic species of the genus Leptospira isolated from humans.</title>
        <authorList>
            <person name="Bourhy P."/>
            <person name="Collet L."/>
            <person name="Brisse S."/>
            <person name="Picardeau M."/>
        </authorList>
    </citation>
    <scope>NUCLEOTIDE SEQUENCE [LARGE SCALE GENOMIC DNA]</scope>
    <source>
        <strain evidence="1 2">200901122</strain>
    </source>
</reference>
<sequence>MKKPELQHWPLRSVFYQMLNDSQAFMNLSTFYKYARALRP</sequence>
<evidence type="ECO:0000313" key="2">
    <source>
        <dbReference type="Proteomes" id="UP000001343"/>
    </source>
</evidence>
<feature type="non-terminal residue" evidence="1">
    <location>
        <position position="40"/>
    </location>
</feature>
<comment type="caution">
    <text evidence="1">The sequence shown here is derived from an EMBL/GenBank/DDBJ whole genome shotgun (WGS) entry which is preliminary data.</text>
</comment>